<proteinExistence type="predicted"/>
<dbReference type="EMBL" id="MU167241">
    <property type="protein sequence ID" value="KAG0148039.1"/>
    <property type="molecule type" value="Genomic_DNA"/>
</dbReference>
<evidence type="ECO:0000313" key="3">
    <source>
        <dbReference type="Proteomes" id="UP000886653"/>
    </source>
</evidence>
<dbReference type="AlphaFoldDB" id="A0A9P6NPT0"/>
<feature type="compositionally biased region" description="Basic and acidic residues" evidence="1">
    <location>
        <begin position="487"/>
        <end position="501"/>
    </location>
</feature>
<evidence type="ECO:0000256" key="1">
    <source>
        <dbReference type="SAM" id="MobiDB-lite"/>
    </source>
</evidence>
<evidence type="ECO:0000313" key="2">
    <source>
        <dbReference type="EMBL" id="KAG0148039.1"/>
    </source>
</evidence>
<feature type="region of interest" description="Disordered" evidence="1">
    <location>
        <begin position="365"/>
        <end position="402"/>
    </location>
</feature>
<dbReference type="Proteomes" id="UP000886653">
    <property type="component" value="Unassembled WGS sequence"/>
</dbReference>
<gene>
    <name evidence="2" type="ORF">CROQUDRAFT_655410</name>
</gene>
<feature type="compositionally biased region" description="Low complexity" evidence="1">
    <location>
        <begin position="428"/>
        <end position="450"/>
    </location>
</feature>
<name>A0A9P6NPT0_9BASI</name>
<keyword evidence="3" id="KW-1185">Reference proteome</keyword>
<feature type="compositionally biased region" description="Polar residues" evidence="1">
    <location>
        <begin position="451"/>
        <end position="460"/>
    </location>
</feature>
<comment type="caution">
    <text evidence="2">The sequence shown here is derived from an EMBL/GenBank/DDBJ whole genome shotgun (WGS) entry which is preliminary data.</text>
</comment>
<feature type="region of interest" description="Disordered" evidence="1">
    <location>
        <begin position="417"/>
        <end position="501"/>
    </location>
</feature>
<dbReference type="OrthoDB" id="2505225at2759"/>
<accession>A0A9P6NPT0</accession>
<protein>
    <submittedName>
        <fullName evidence="2">Uncharacterized protein</fullName>
    </submittedName>
</protein>
<reference evidence="2" key="1">
    <citation type="submission" date="2013-11" db="EMBL/GenBank/DDBJ databases">
        <title>Genome sequence of the fusiform rust pathogen reveals effectors for host alternation and coevolution with pine.</title>
        <authorList>
            <consortium name="DOE Joint Genome Institute"/>
            <person name="Smith K."/>
            <person name="Pendleton A."/>
            <person name="Kubisiak T."/>
            <person name="Anderson C."/>
            <person name="Salamov A."/>
            <person name="Aerts A."/>
            <person name="Riley R."/>
            <person name="Clum A."/>
            <person name="Lindquist E."/>
            <person name="Ence D."/>
            <person name="Campbell M."/>
            <person name="Kronenberg Z."/>
            <person name="Feau N."/>
            <person name="Dhillon B."/>
            <person name="Hamelin R."/>
            <person name="Burleigh J."/>
            <person name="Smith J."/>
            <person name="Yandell M."/>
            <person name="Nelson C."/>
            <person name="Grigoriev I."/>
            <person name="Davis J."/>
        </authorList>
    </citation>
    <scope>NUCLEOTIDE SEQUENCE</scope>
    <source>
        <strain evidence="2">G11</strain>
    </source>
</reference>
<organism evidence="2 3">
    <name type="scientific">Cronartium quercuum f. sp. fusiforme G11</name>
    <dbReference type="NCBI Taxonomy" id="708437"/>
    <lineage>
        <taxon>Eukaryota</taxon>
        <taxon>Fungi</taxon>
        <taxon>Dikarya</taxon>
        <taxon>Basidiomycota</taxon>
        <taxon>Pucciniomycotina</taxon>
        <taxon>Pucciniomycetes</taxon>
        <taxon>Pucciniales</taxon>
        <taxon>Coleosporiaceae</taxon>
        <taxon>Cronartium</taxon>
    </lineage>
</organism>
<sequence length="501" mass="56423">MSTNESTNAEFSIPKSEELLWCQLCQSLGWHWPPLNPHTDEHRVRSRVLVDFGRLTELVQRSLLRFGELSHRSRGPDMIDCSADAVQRLYWTTWPIRAAMLEAIDLAVHGRYPDPDTRAFCDLSGWSELAWLELNKNKPSAGIQIDYPLKVHFLATDPLLGPGASLPHPPQAESRMIELAHRPAKGGWSLGFQRTPYPVHEINFSHSHACPSVRVPHHIGELGHVWFDDGEAGSGRRILFRKTADESNLTLLLWPQYQPAHHEAECILSPPPRIPVYQYEIIELCNEDRLLLFASSFASHRIHITIQFTIRFEWASESSPKTSAWVPHHFNWPNPTERYSHYLARPKGIPALIDEDESFSELVPSMATTPSPLTPEASDQEGDETKGPGIVPKYSGPTPASHLKRSIDQTLDPVEVQTELEHDHTSLRPKIPLPSSSPLSSSVESRASISEPENTKPSTRPSRRRHVSGPTADERLIASMGRRASLRKREQVKSPSEKVGE</sequence>